<dbReference type="AlphaFoldDB" id="E1WZX0"/>
<dbReference type="InterPro" id="IPR027611">
    <property type="entry name" value="SpoChClust_oxygenase"/>
</dbReference>
<evidence type="ECO:0008006" key="3">
    <source>
        <dbReference type="Google" id="ProtNLM"/>
    </source>
</evidence>
<accession>E1WZX0</accession>
<protein>
    <recommendedName>
        <fullName evidence="3">Phytanoyl-CoA dioxygenase</fullName>
    </recommendedName>
</protein>
<dbReference type="SUPFAM" id="SSF51197">
    <property type="entry name" value="Clavaminate synthase-like"/>
    <property type="match status" value="1"/>
</dbReference>
<gene>
    <name evidence="1" type="ordered locus">BMS_3149</name>
</gene>
<dbReference type="KEGG" id="bmx:BMS_3149"/>
<dbReference type="PATRIC" id="fig|862908.3.peg.3011"/>
<dbReference type="STRING" id="862908.BMS_3149"/>
<sequence length="245" mass="28420">MQRDYFMNQFVNNYTEKGFGIIRGVDTSSIVNSVQEFLACNDLSNIHKKVGRDEINEVRLSLSKSLSTSEVREKILTLVEEQMISLIGPEIAVQKNINVTFHIPQIDNNITPLHSDVLCGNSPYEVVVWIPLCETKKTQSMYLFDRETTFEILSSFNKLKCRRKVLEEFKDRKHYLELNVGDILIFSPTLIHGSSINSEDISRISLNLRFKSLHSPFHLKKLNDYFVEIRKLPQTIMAEEYESRL</sequence>
<dbReference type="NCBIfam" id="TIGR04324">
    <property type="entry name" value="SpoChoClust_2"/>
    <property type="match status" value="1"/>
</dbReference>
<organism evidence="1 2">
    <name type="scientific">Halobacteriovorax marinus (strain ATCC BAA-682 / DSM 15412 / SJ)</name>
    <name type="common">Bacteriovorax marinus</name>
    <dbReference type="NCBI Taxonomy" id="862908"/>
    <lineage>
        <taxon>Bacteria</taxon>
        <taxon>Pseudomonadati</taxon>
        <taxon>Bdellovibrionota</taxon>
        <taxon>Bacteriovoracia</taxon>
        <taxon>Bacteriovoracales</taxon>
        <taxon>Halobacteriovoraceae</taxon>
        <taxon>Halobacteriovorax</taxon>
    </lineage>
</organism>
<dbReference type="HOGENOM" id="CLU_1052912_0_0_7"/>
<proteinExistence type="predicted"/>
<keyword evidence="2" id="KW-1185">Reference proteome</keyword>
<evidence type="ECO:0000313" key="2">
    <source>
        <dbReference type="Proteomes" id="UP000008963"/>
    </source>
</evidence>
<dbReference type="eggNOG" id="COG5285">
    <property type="taxonomic scope" value="Bacteria"/>
</dbReference>
<evidence type="ECO:0000313" key="1">
    <source>
        <dbReference type="EMBL" id="CBW27906.1"/>
    </source>
</evidence>
<dbReference type="EMBL" id="FQ312005">
    <property type="protein sequence ID" value="CBW27906.1"/>
    <property type="molecule type" value="Genomic_DNA"/>
</dbReference>
<reference evidence="2" key="1">
    <citation type="journal article" date="2013" name="ISME J.">
        <title>A small predatory core genome in the divergent marine Bacteriovorax marinus SJ and the terrestrial Bdellovibrio bacteriovorus.</title>
        <authorList>
            <person name="Crossman L.C."/>
            <person name="Chen H."/>
            <person name="Cerdeno-Tarraga A.M."/>
            <person name="Brooks K."/>
            <person name="Quail M.A."/>
            <person name="Pineiro S.A."/>
            <person name="Hobley L."/>
            <person name="Sockett R.E."/>
            <person name="Bentley S.D."/>
            <person name="Parkhill J."/>
            <person name="Williams H.N."/>
            <person name="Stine O.C."/>
        </authorList>
    </citation>
    <scope>NUCLEOTIDE SEQUENCE [LARGE SCALE GENOMIC DNA]</scope>
    <source>
        <strain evidence="2">ATCC BAA-682 / DSM 15412 / SJ</strain>
    </source>
</reference>
<dbReference type="Gene3D" id="2.60.120.620">
    <property type="entry name" value="q2cbj1_9rhob like domain"/>
    <property type="match status" value="1"/>
</dbReference>
<name>E1WZX0_HALMS</name>
<dbReference type="Proteomes" id="UP000008963">
    <property type="component" value="Chromosome"/>
</dbReference>